<gene>
    <name evidence="2" type="ORF">BPA30113_00899</name>
</gene>
<keyword evidence="3" id="KW-1185">Reference proteome</keyword>
<dbReference type="Proteomes" id="UP000494330">
    <property type="component" value="Unassembled WGS sequence"/>
</dbReference>
<protein>
    <submittedName>
        <fullName evidence="2">Uncharacterized protein</fullName>
    </submittedName>
</protein>
<evidence type="ECO:0000313" key="3">
    <source>
        <dbReference type="Proteomes" id="UP000494330"/>
    </source>
</evidence>
<name>A0A6J5CZC6_9BURK</name>
<reference evidence="2 3" key="1">
    <citation type="submission" date="2019-09" db="EMBL/GenBank/DDBJ databases">
        <authorList>
            <person name="Depoorter E."/>
        </authorList>
    </citation>
    <scope>NUCLEOTIDE SEQUENCE [LARGE SCALE GENOMIC DNA]</scope>
    <source>
        <strain evidence="2">LMG 30113</strain>
    </source>
</reference>
<feature type="compositionally biased region" description="Low complexity" evidence="1">
    <location>
        <begin position="65"/>
        <end position="78"/>
    </location>
</feature>
<feature type="compositionally biased region" description="Basic residues" evidence="1">
    <location>
        <begin position="10"/>
        <end position="23"/>
    </location>
</feature>
<feature type="region of interest" description="Disordered" evidence="1">
    <location>
        <begin position="1"/>
        <end position="31"/>
    </location>
</feature>
<feature type="region of interest" description="Disordered" evidence="1">
    <location>
        <begin position="63"/>
        <end position="93"/>
    </location>
</feature>
<proteinExistence type="predicted"/>
<dbReference type="EMBL" id="CABVQD010000002">
    <property type="protein sequence ID" value="VWB25231.1"/>
    <property type="molecule type" value="Genomic_DNA"/>
</dbReference>
<evidence type="ECO:0000313" key="2">
    <source>
        <dbReference type="EMBL" id="VWB25231.1"/>
    </source>
</evidence>
<accession>A0A6J5CZC6</accession>
<dbReference type="AlphaFoldDB" id="A0A6J5CZC6"/>
<sequence length="317" mass="33857">MPTRLPPARRVPRAVRRAGRVHARGAEEAGQARASGLLRPWTMRRLPAALNPNVWAGIRADEHAASPSRMRAASSGGRPHARGMRRSGAASRMARRVRLPLRGQHRLARPRCGLASCFPFNCARRRARASTETRASVGAAGGSVKADGGAAAGALPLHDPVARIRPRGARRARPDTAALTIVQSSAAIGRRARCPTGSGSVAQTTCRKKLRGWTGRRALATVGSVGRAFVDTDAIHAHVPVVRCRRRVADYGTHFSVPGEGAGRFLRGDRKNPGRLVRHSVNAACGKAVCVTFHTTRSTSDRGRPPRPRSPTCEDAA</sequence>
<feature type="region of interest" description="Disordered" evidence="1">
    <location>
        <begin position="296"/>
        <end position="317"/>
    </location>
</feature>
<evidence type="ECO:0000256" key="1">
    <source>
        <dbReference type="SAM" id="MobiDB-lite"/>
    </source>
</evidence>
<organism evidence="2 3">
    <name type="scientific">Burkholderia paludis</name>
    <dbReference type="NCBI Taxonomy" id="1506587"/>
    <lineage>
        <taxon>Bacteria</taxon>
        <taxon>Pseudomonadati</taxon>
        <taxon>Pseudomonadota</taxon>
        <taxon>Betaproteobacteria</taxon>
        <taxon>Burkholderiales</taxon>
        <taxon>Burkholderiaceae</taxon>
        <taxon>Burkholderia</taxon>
        <taxon>Burkholderia cepacia complex</taxon>
    </lineage>
</organism>